<protein>
    <submittedName>
        <fullName evidence="1">Erythromycin esterase-like protein</fullName>
    </submittedName>
</protein>
<evidence type="ECO:0000313" key="2">
    <source>
        <dbReference type="Proteomes" id="UP001237737"/>
    </source>
</evidence>
<comment type="caution">
    <text evidence="1">The sequence shown here is derived from an EMBL/GenBank/DDBJ whole genome shotgun (WGS) entry which is preliminary data.</text>
</comment>
<dbReference type="RefSeq" id="WP_306846961.1">
    <property type="nucleotide sequence ID" value="NZ_JAUSSK010000001.1"/>
</dbReference>
<dbReference type="Proteomes" id="UP001237737">
    <property type="component" value="Unassembled WGS sequence"/>
</dbReference>
<keyword evidence="2" id="KW-1185">Reference proteome</keyword>
<dbReference type="Pfam" id="PF05139">
    <property type="entry name" value="Erythro_esteras"/>
    <property type="match status" value="1"/>
</dbReference>
<dbReference type="CDD" id="cd14728">
    <property type="entry name" value="Ere-like"/>
    <property type="match status" value="1"/>
</dbReference>
<dbReference type="EMBL" id="JAUSSK010000001">
    <property type="protein sequence ID" value="MDQ0008309.1"/>
    <property type="molecule type" value="Genomic_DNA"/>
</dbReference>
<dbReference type="PANTHER" id="PTHR31299:SF0">
    <property type="entry name" value="ESTERASE, PUTATIVE (AFU_ORTHOLOGUE AFUA_1G05850)-RELATED"/>
    <property type="match status" value="1"/>
</dbReference>
<organism evidence="1 2">
    <name type="scientific">Luteibacter jiangsuensis</name>
    <dbReference type="NCBI Taxonomy" id="637577"/>
    <lineage>
        <taxon>Bacteria</taxon>
        <taxon>Pseudomonadati</taxon>
        <taxon>Pseudomonadota</taxon>
        <taxon>Gammaproteobacteria</taxon>
        <taxon>Lysobacterales</taxon>
        <taxon>Rhodanobacteraceae</taxon>
        <taxon>Luteibacter</taxon>
    </lineage>
</organism>
<sequence length="426" mass="48473">MPFSEHTQRETLRACAVRLSGESADYDDVVERAGRCSIVLIGEATHGTAEFYRIRAEISQRLIAERHFDAVAVEGDWPDCWRVDRYVRGEGDDRTAEESLGDFSRFPRWMWRNETVVGFIDWLASRNATQPDEARAGFYGLDMYSLYRSADEVIGYLDAVDYEQAAIARHQYEALDHVRDPQRYGYEAVRGLRPDCSVAVRQRLAELVRRAAEYKGDGDRRSQDAYFFAERNAHVVANAESYYRAMFGPRALSWNVRDAHMAQTLLALQGYLRSQGREGRIVVWAHNSHVGDASATEMALAGEYNVGQLARQTAAFGSTFLIGFTTYTGTVMAAHEWGGEPESMPIRPALEESFEHLFYRTGLEAFYLPIQGETAMQLDTPMLERAIGVLYLPETERESHYLRVRMTRQFDAVFHLDESHAVSPLD</sequence>
<dbReference type="Gene3D" id="3.30.1870.10">
    <property type="entry name" value="EreA-like, domain 2"/>
    <property type="match status" value="1"/>
</dbReference>
<dbReference type="PANTHER" id="PTHR31299">
    <property type="entry name" value="ESTERASE, PUTATIVE (AFU_ORTHOLOGUE AFUA_1G05850)-RELATED"/>
    <property type="match status" value="1"/>
</dbReference>
<proteinExistence type="predicted"/>
<dbReference type="InterPro" id="IPR052036">
    <property type="entry name" value="Hydrolase/PRTase-associated"/>
</dbReference>
<dbReference type="InterPro" id="IPR014622">
    <property type="entry name" value="UCP036794_erythomycin"/>
</dbReference>
<reference evidence="1 2" key="1">
    <citation type="submission" date="2023-07" db="EMBL/GenBank/DDBJ databases">
        <title>Sorghum-associated microbial communities from plants grown in Nebraska, USA.</title>
        <authorList>
            <person name="Schachtman D."/>
        </authorList>
    </citation>
    <scope>NUCLEOTIDE SEQUENCE [LARGE SCALE GENOMIC DNA]</scope>
    <source>
        <strain evidence="1 2">CC60</strain>
    </source>
</reference>
<dbReference type="Gene3D" id="3.40.1660.10">
    <property type="entry name" value="EreA-like (biosynthetic domain)"/>
    <property type="match status" value="1"/>
</dbReference>
<evidence type="ECO:0000313" key="1">
    <source>
        <dbReference type="EMBL" id="MDQ0008309.1"/>
    </source>
</evidence>
<accession>A0ABT9STI4</accession>
<gene>
    <name evidence="1" type="ORF">J2T07_000468</name>
</gene>
<name>A0ABT9STI4_9GAMM</name>
<dbReference type="InterPro" id="IPR007815">
    <property type="entry name" value="Emycin_Estase"/>
</dbReference>
<dbReference type="PIRSF" id="PIRSF036794">
    <property type="entry name" value="UCP_erythr_ester"/>
    <property type="match status" value="1"/>
</dbReference>
<dbReference type="SUPFAM" id="SSF159501">
    <property type="entry name" value="EreA/ChaN-like"/>
    <property type="match status" value="1"/>
</dbReference>